<organism evidence="2">
    <name type="scientific">marine sediment metagenome</name>
    <dbReference type="NCBI Taxonomy" id="412755"/>
    <lineage>
        <taxon>unclassified sequences</taxon>
        <taxon>metagenomes</taxon>
        <taxon>ecological metagenomes</taxon>
    </lineage>
</organism>
<name>A0A0F9IH15_9ZZZZ</name>
<feature type="compositionally biased region" description="Basic and acidic residues" evidence="1">
    <location>
        <begin position="42"/>
        <end position="54"/>
    </location>
</feature>
<comment type="caution">
    <text evidence="2">The sequence shown here is derived from an EMBL/GenBank/DDBJ whole genome shotgun (WGS) entry which is preliminary data.</text>
</comment>
<proteinExistence type="predicted"/>
<evidence type="ECO:0000256" key="1">
    <source>
        <dbReference type="SAM" id="MobiDB-lite"/>
    </source>
</evidence>
<reference evidence="2" key="1">
    <citation type="journal article" date="2015" name="Nature">
        <title>Complex archaea that bridge the gap between prokaryotes and eukaryotes.</title>
        <authorList>
            <person name="Spang A."/>
            <person name="Saw J.H."/>
            <person name="Jorgensen S.L."/>
            <person name="Zaremba-Niedzwiedzka K."/>
            <person name="Martijn J."/>
            <person name="Lind A.E."/>
            <person name="van Eijk R."/>
            <person name="Schleper C."/>
            <person name="Guy L."/>
            <person name="Ettema T.J."/>
        </authorList>
    </citation>
    <scope>NUCLEOTIDE SEQUENCE</scope>
</reference>
<dbReference type="EMBL" id="LAZR01014079">
    <property type="protein sequence ID" value="KKM19049.1"/>
    <property type="molecule type" value="Genomic_DNA"/>
</dbReference>
<accession>A0A0F9IH15</accession>
<sequence length="78" mass="9011">MGQLDDLIRKLETRERYLSSIDNTDYDNKQDNTVVPGPLLHESSENASEKESAQFELDHPEIISLFQSLKQSLYDILK</sequence>
<evidence type="ECO:0000313" key="2">
    <source>
        <dbReference type="EMBL" id="KKM19049.1"/>
    </source>
</evidence>
<protein>
    <submittedName>
        <fullName evidence="2">Uncharacterized protein</fullName>
    </submittedName>
</protein>
<feature type="region of interest" description="Disordered" evidence="1">
    <location>
        <begin position="22"/>
        <end position="54"/>
    </location>
</feature>
<gene>
    <name evidence="2" type="ORF">LCGC14_1659590</name>
</gene>
<dbReference type="AlphaFoldDB" id="A0A0F9IH15"/>